<comment type="caution">
    <text evidence="2">The sequence shown here is derived from an EMBL/GenBank/DDBJ whole genome shotgun (WGS) entry which is preliminary data.</text>
</comment>
<accession>A0A139GVH7</accession>
<sequence>MCSSISDIGHNFEYYKVTTETILSIAVFGSALLSNFQSALDCRVVDPTLFRAEDTLHITAEPHQITDDLNAIHRSPKGNCDSLFRRHTAFRASMSPPVDFGSPTHRSTNDPNSGY</sequence>
<evidence type="ECO:0000256" key="1">
    <source>
        <dbReference type="SAM" id="MobiDB-lite"/>
    </source>
</evidence>
<dbReference type="EMBL" id="LFZO01001010">
    <property type="protein sequence ID" value="KXS94207.1"/>
    <property type="molecule type" value="Genomic_DNA"/>
</dbReference>
<evidence type="ECO:0000313" key="3">
    <source>
        <dbReference type="Proteomes" id="UP000073492"/>
    </source>
</evidence>
<dbReference type="AlphaFoldDB" id="A0A139GVH7"/>
<protein>
    <submittedName>
        <fullName evidence="2">Uncharacterized protein</fullName>
    </submittedName>
</protein>
<name>A0A139GVH7_9PEZI</name>
<dbReference type="Proteomes" id="UP000073492">
    <property type="component" value="Unassembled WGS sequence"/>
</dbReference>
<keyword evidence="3" id="KW-1185">Reference proteome</keyword>
<reference evidence="2 3" key="1">
    <citation type="submission" date="2015-07" db="EMBL/GenBank/DDBJ databases">
        <title>Comparative genomics of the Sigatoka disease complex on banana suggests a link between parallel evolutionary changes in Pseudocercospora fijiensis and Pseudocercospora eumusae and increased virulence on the banana host.</title>
        <authorList>
            <person name="Chang T.-C."/>
            <person name="Salvucci A."/>
            <person name="Crous P.W."/>
            <person name="Stergiopoulos I."/>
        </authorList>
    </citation>
    <scope>NUCLEOTIDE SEQUENCE [LARGE SCALE GENOMIC DNA]</scope>
    <source>
        <strain evidence="2 3">CBS 116634</strain>
    </source>
</reference>
<feature type="region of interest" description="Disordered" evidence="1">
    <location>
        <begin position="93"/>
        <end position="115"/>
    </location>
</feature>
<gene>
    <name evidence="2" type="ORF">AC579_3354</name>
</gene>
<dbReference type="OrthoDB" id="5417712at2759"/>
<feature type="compositionally biased region" description="Polar residues" evidence="1">
    <location>
        <begin position="104"/>
        <end position="115"/>
    </location>
</feature>
<organism evidence="2 3">
    <name type="scientific">Pseudocercospora musae</name>
    <dbReference type="NCBI Taxonomy" id="113226"/>
    <lineage>
        <taxon>Eukaryota</taxon>
        <taxon>Fungi</taxon>
        <taxon>Dikarya</taxon>
        <taxon>Ascomycota</taxon>
        <taxon>Pezizomycotina</taxon>
        <taxon>Dothideomycetes</taxon>
        <taxon>Dothideomycetidae</taxon>
        <taxon>Mycosphaerellales</taxon>
        <taxon>Mycosphaerellaceae</taxon>
        <taxon>Pseudocercospora</taxon>
    </lineage>
</organism>
<evidence type="ECO:0000313" key="2">
    <source>
        <dbReference type="EMBL" id="KXS94207.1"/>
    </source>
</evidence>
<proteinExistence type="predicted"/>